<feature type="region of interest" description="Disordered" evidence="1">
    <location>
        <begin position="43"/>
        <end position="62"/>
    </location>
</feature>
<dbReference type="PANTHER" id="PTHR36811:SF2">
    <property type="entry name" value="OS08G0444440 PROTEIN"/>
    <property type="match status" value="1"/>
</dbReference>
<comment type="caution">
    <text evidence="2">The sequence shown here is derived from an EMBL/GenBank/DDBJ whole genome shotgun (WGS) entry which is preliminary data.</text>
</comment>
<gene>
    <name evidence="2" type="ORF">RchiOBHm_Chr4g0404981</name>
</gene>
<dbReference type="OMA" id="AMADHMK"/>
<protein>
    <submittedName>
        <fullName evidence="2">Uncharacterized protein</fullName>
    </submittedName>
</protein>
<organism evidence="2 3">
    <name type="scientific">Rosa chinensis</name>
    <name type="common">China rose</name>
    <dbReference type="NCBI Taxonomy" id="74649"/>
    <lineage>
        <taxon>Eukaryota</taxon>
        <taxon>Viridiplantae</taxon>
        <taxon>Streptophyta</taxon>
        <taxon>Embryophyta</taxon>
        <taxon>Tracheophyta</taxon>
        <taxon>Spermatophyta</taxon>
        <taxon>Magnoliopsida</taxon>
        <taxon>eudicotyledons</taxon>
        <taxon>Gunneridae</taxon>
        <taxon>Pentapetalae</taxon>
        <taxon>rosids</taxon>
        <taxon>fabids</taxon>
        <taxon>Rosales</taxon>
        <taxon>Rosaceae</taxon>
        <taxon>Rosoideae</taxon>
        <taxon>Rosoideae incertae sedis</taxon>
        <taxon>Rosa</taxon>
    </lineage>
</organism>
<dbReference type="AlphaFoldDB" id="A0A2P6QU34"/>
<accession>A0A2P6QU34</accession>
<evidence type="ECO:0000313" key="2">
    <source>
        <dbReference type="EMBL" id="PRQ37649.1"/>
    </source>
</evidence>
<sequence>MDRRMFLGVRKKRPIKRIKKKLLNKLLDYLTSDSYMFAPLISRPPSASTSSSKKKASVRGVEVKKPVREKKKLLKNVSDYLKSNSYMYAPLLAPPQSLISSRKGSSLHLERVTTFEVSKRKVILKGYKPNEKLADGILKDQACEGSLPEEIIKQQSSVQKETVKQKETFMVHNSCRSSSMPGKEMLGSQITKLID</sequence>
<evidence type="ECO:0000256" key="1">
    <source>
        <dbReference type="SAM" id="MobiDB-lite"/>
    </source>
</evidence>
<dbReference type="EMBL" id="PDCK01000042">
    <property type="protein sequence ID" value="PRQ37649.1"/>
    <property type="molecule type" value="Genomic_DNA"/>
</dbReference>
<dbReference type="Proteomes" id="UP000238479">
    <property type="component" value="Chromosome 4"/>
</dbReference>
<proteinExistence type="predicted"/>
<dbReference type="Gramene" id="PRQ37649">
    <property type="protein sequence ID" value="PRQ37649"/>
    <property type="gene ID" value="RchiOBHm_Chr4g0404981"/>
</dbReference>
<reference evidence="2 3" key="1">
    <citation type="journal article" date="2018" name="Nat. Genet.">
        <title>The Rosa genome provides new insights in the design of modern roses.</title>
        <authorList>
            <person name="Bendahmane M."/>
        </authorList>
    </citation>
    <scope>NUCLEOTIDE SEQUENCE [LARGE SCALE GENOMIC DNA]</scope>
    <source>
        <strain evidence="3">cv. Old Blush</strain>
    </source>
</reference>
<evidence type="ECO:0000313" key="3">
    <source>
        <dbReference type="Proteomes" id="UP000238479"/>
    </source>
</evidence>
<dbReference type="OrthoDB" id="1080856at2759"/>
<keyword evidence="3" id="KW-1185">Reference proteome</keyword>
<name>A0A2P6QU34_ROSCH</name>
<dbReference type="PANTHER" id="PTHR36811">
    <property type="entry name" value="OS08G0444440 PROTEIN"/>
    <property type="match status" value="1"/>
</dbReference>